<accession>A0A2M8C6N9</accession>
<proteinExistence type="predicted"/>
<name>A0A2M8C6N9_9BACT</name>
<protein>
    <submittedName>
        <fullName evidence="1">Uncharacterized protein</fullName>
    </submittedName>
</protein>
<comment type="caution">
    <text evidence="1">The sequence shown here is derived from an EMBL/GenBank/DDBJ whole genome shotgun (WGS) entry which is preliminary data.</text>
</comment>
<sequence length="140" mass="15735">MNLLHTYLTIRFFCTPYFQIRPCAFEQEKQAQIEADSFTRVGLSVDPVSQRVRGFTTHGLQSRLRKLGLDMPTQEIGFSPRFACPFSCDEFEKLTIATIALYKAGNTLLMLVAGTDLESGRMVVPPKIQAIFDARQAQVA</sequence>
<gene>
    <name evidence="1" type="ORF">CO101_00005</name>
</gene>
<dbReference type="EMBL" id="PFTZ01000001">
    <property type="protein sequence ID" value="PJB52002.1"/>
    <property type="molecule type" value="Genomic_DNA"/>
</dbReference>
<dbReference type="Proteomes" id="UP000229421">
    <property type="component" value="Unassembled WGS sequence"/>
</dbReference>
<organism evidence="1 2">
    <name type="scientific">Candidatus Berkelbacteria bacterium CG_4_9_14_3_um_filter_39_23</name>
    <dbReference type="NCBI Taxonomy" id="1974508"/>
    <lineage>
        <taxon>Bacteria</taxon>
        <taxon>Candidatus Berkelbacteria</taxon>
    </lineage>
</organism>
<reference evidence="2" key="1">
    <citation type="submission" date="2017-09" db="EMBL/GenBank/DDBJ databases">
        <title>Depth-based differentiation of microbial function through sediment-hosted aquifers and enrichment of novel symbionts in the deep terrestrial subsurface.</title>
        <authorList>
            <person name="Probst A.J."/>
            <person name="Ladd B."/>
            <person name="Jarett J.K."/>
            <person name="Geller-Mcgrath D.E."/>
            <person name="Sieber C.M.K."/>
            <person name="Emerson J.B."/>
            <person name="Anantharaman K."/>
            <person name="Thomas B.C."/>
            <person name="Malmstrom R."/>
            <person name="Stieglmeier M."/>
            <person name="Klingl A."/>
            <person name="Woyke T."/>
            <person name="Ryan C.M."/>
            <person name="Banfield J.F."/>
        </authorList>
    </citation>
    <scope>NUCLEOTIDE SEQUENCE [LARGE SCALE GENOMIC DNA]</scope>
</reference>
<dbReference type="AlphaFoldDB" id="A0A2M8C6N9"/>
<evidence type="ECO:0000313" key="1">
    <source>
        <dbReference type="EMBL" id="PJB52002.1"/>
    </source>
</evidence>
<evidence type="ECO:0000313" key="2">
    <source>
        <dbReference type="Proteomes" id="UP000229421"/>
    </source>
</evidence>